<evidence type="ECO:0000313" key="2">
    <source>
        <dbReference type="EMBL" id="AIJ46348.1"/>
    </source>
</evidence>
<proteinExistence type="predicted"/>
<dbReference type="EMBL" id="CP006704">
    <property type="protein sequence ID" value="AIJ46348.1"/>
    <property type="molecule type" value="Genomic_DNA"/>
</dbReference>
<gene>
    <name evidence="2" type="ORF">O987_11142</name>
</gene>
<organism evidence="2 3">
    <name type="scientific">Comamonas testosteroni TK102</name>
    <dbReference type="NCBI Taxonomy" id="1392005"/>
    <lineage>
        <taxon>Bacteria</taxon>
        <taxon>Pseudomonadati</taxon>
        <taxon>Pseudomonadota</taxon>
        <taxon>Betaproteobacteria</taxon>
        <taxon>Burkholderiales</taxon>
        <taxon>Comamonadaceae</taxon>
        <taxon>Comamonas</taxon>
    </lineage>
</organism>
<keyword evidence="1" id="KW-0472">Membrane</keyword>
<dbReference type="KEGG" id="ctes:O987_11142"/>
<name>A0A076PKW2_COMTE</name>
<evidence type="ECO:0000256" key="1">
    <source>
        <dbReference type="SAM" id="Phobius"/>
    </source>
</evidence>
<dbReference type="HOGENOM" id="CLU_2567974_0_0_4"/>
<keyword evidence="1" id="KW-0812">Transmembrane</keyword>
<protein>
    <submittedName>
        <fullName evidence="2">Uncharacterized protein</fullName>
    </submittedName>
</protein>
<sequence>MRIDLAGHSPGWALALPLATAMAISAQAAMAWRRFAGRAAQWRKELCFMVLSPGGWKLGVRNPRRACMGALFWGVLKKAGP</sequence>
<evidence type="ECO:0000313" key="3">
    <source>
        <dbReference type="Proteomes" id="UP000028782"/>
    </source>
</evidence>
<accession>A0A076PKW2</accession>
<reference evidence="2 3" key="1">
    <citation type="journal article" date="2014" name="Genome Announc.">
        <title>Complete Genome Sequence of Polychlorinated Biphenyl Degrader Comamonas testosteroni TK102 (NBRC 109938).</title>
        <authorList>
            <person name="Fukuda K."/>
            <person name="Hosoyama A."/>
            <person name="Tsuchikane K."/>
            <person name="Ohji S."/>
            <person name="Yamazoe A."/>
            <person name="Fujita N."/>
            <person name="Shintani M."/>
            <person name="Kimbara K."/>
        </authorList>
    </citation>
    <scope>NUCLEOTIDE SEQUENCE [LARGE SCALE GENOMIC DNA]</scope>
    <source>
        <strain evidence="2">TK102</strain>
    </source>
</reference>
<keyword evidence="1" id="KW-1133">Transmembrane helix</keyword>
<dbReference type="AlphaFoldDB" id="A0A076PKW2"/>
<dbReference type="Proteomes" id="UP000028782">
    <property type="component" value="Chromosome"/>
</dbReference>
<feature type="transmembrane region" description="Helical" evidence="1">
    <location>
        <begin position="12"/>
        <end position="32"/>
    </location>
</feature>